<dbReference type="InterPro" id="IPR052940">
    <property type="entry name" value="Carb_Esterase_6"/>
</dbReference>
<dbReference type="EMBL" id="UINC01134009">
    <property type="protein sequence ID" value="SVD17280.1"/>
    <property type="molecule type" value="Genomic_DNA"/>
</dbReference>
<dbReference type="PANTHER" id="PTHR31988">
    <property type="entry name" value="ESTERASE, PUTATIVE (DUF303)-RELATED"/>
    <property type="match status" value="1"/>
</dbReference>
<evidence type="ECO:0000259" key="2">
    <source>
        <dbReference type="Pfam" id="PF03629"/>
    </source>
</evidence>
<keyword evidence="1" id="KW-0378">Hydrolase</keyword>
<dbReference type="Pfam" id="PF03629">
    <property type="entry name" value="SASA"/>
    <property type="match status" value="1"/>
</dbReference>
<evidence type="ECO:0000313" key="3">
    <source>
        <dbReference type="EMBL" id="SVD17280.1"/>
    </source>
</evidence>
<dbReference type="Gene3D" id="3.40.50.1110">
    <property type="entry name" value="SGNH hydrolase"/>
    <property type="match status" value="1"/>
</dbReference>
<dbReference type="GO" id="GO:0016787">
    <property type="term" value="F:hydrolase activity"/>
    <property type="evidence" value="ECO:0007669"/>
    <property type="project" value="UniProtKB-KW"/>
</dbReference>
<feature type="domain" description="Sialate O-acetylesterase" evidence="2">
    <location>
        <begin position="34"/>
        <end position="257"/>
    </location>
</feature>
<gene>
    <name evidence="3" type="ORF">METZ01_LOCUS370134</name>
</gene>
<reference evidence="3" key="1">
    <citation type="submission" date="2018-05" db="EMBL/GenBank/DDBJ databases">
        <authorList>
            <person name="Lanie J.A."/>
            <person name="Ng W.-L."/>
            <person name="Kazmierczak K.M."/>
            <person name="Andrzejewski T.M."/>
            <person name="Davidsen T.M."/>
            <person name="Wayne K.J."/>
            <person name="Tettelin H."/>
            <person name="Glass J.I."/>
            <person name="Rusch D."/>
            <person name="Podicherti R."/>
            <person name="Tsui H.-C.T."/>
            <person name="Winkler M.E."/>
        </authorList>
    </citation>
    <scope>NUCLEOTIDE SEQUENCE</scope>
</reference>
<feature type="non-terminal residue" evidence="3">
    <location>
        <position position="265"/>
    </location>
</feature>
<name>A0A382T549_9ZZZZ</name>
<organism evidence="3">
    <name type="scientific">marine metagenome</name>
    <dbReference type="NCBI Taxonomy" id="408172"/>
    <lineage>
        <taxon>unclassified sequences</taxon>
        <taxon>metagenomes</taxon>
        <taxon>ecological metagenomes</taxon>
    </lineage>
</organism>
<dbReference type="InterPro" id="IPR036514">
    <property type="entry name" value="SGNH_hydro_sf"/>
</dbReference>
<dbReference type="InterPro" id="IPR005181">
    <property type="entry name" value="SASA"/>
</dbReference>
<protein>
    <recommendedName>
        <fullName evidence="2">Sialate O-acetylesterase domain-containing protein</fullName>
    </recommendedName>
</protein>
<dbReference type="PANTHER" id="PTHR31988:SF19">
    <property type="entry name" value="9-O-ACETYL-N-ACETYLNEURAMINIC ACID DEACETYLASE-RELATED"/>
    <property type="match status" value="1"/>
</dbReference>
<accession>A0A382T549</accession>
<dbReference type="AlphaFoldDB" id="A0A382T549"/>
<evidence type="ECO:0000256" key="1">
    <source>
        <dbReference type="ARBA" id="ARBA00022801"/>
    </source>
</evidence>
<proteinExistence type="predicted"/>
<sequence>MISRILKKLFLICISFLIICCTSVDNHQKPDIWKVYFLGGQSNMDGYGYNNKLPDTLKGIIPSAMIFDGNRINDNNPGGGIGIWSPMKAGHGVDFSTDGRSNILSDRFGPELSFASTLATKGARIAIIKYSYGGTALFAGAGYGNWEPDFDHTNHYDNALTTIRNAYAVTDINNDGRSDKLVPAGIIWMQGEADANFSQASADAYRYNLKRLMDLLRGALRKDDLPVVIGKINDSHMTPDGGPTQPYIATVHAAQKDFTDNDPCA</sequence>
<dbReference type="SUPFAM" id="SSF52266">
    <property type="entry name" value="SGNH hydrolase"/>
    <property type="match status" value="1"/>
</dbReference>